<organism evidence="20 21">
    <name type="scientific">Moraxella pluranimalium</name>
    <dbReference type="NCBI Taxonomy" id="470453"/>
    <lineage>
        <taxon>Bacteria</taxon>
        <taxon>Pseudomonadati</taxon>
        <taxon>Pseudomonadota</taxon>
        <taxon>Gammaproteobacteria</taxon>
        <taxon>Moraxellales</taxon>
        <taxon>Moraxellaceae</taxon>
        <taxon>Moraxella</taxon>
    </lineage>
</organism>
<feature type="short sequence motif" description="TonB C-terminal box" evidence="15">
    <location>
        <begin position="671"/>
        <end position="688"/>
    </location>
</feature>
<keyword evidence="12 20" id="KW-0675">Receptor</keyword>
<keyword evidence="11 14" id="KW-0472">Membrane</keyword>
<reference evidence="20 21" key="1">
    <citation type="submission" date="2017-02" db="EMBL/GenBank/DDBJ databases">
        <title>Draft genome sequence of Moraxella pluranimalium CCUG 54913T type strain.</title>
        <authorList>
            <person name="Salva-Serra F."/>
            <person name="Engstrom-Jakobsson H."/>
            <person name="Thorell K."/>
            <person name="Jaen-Luchoro D."/>
            <person name="Gonzales-Siles L."/>
            <person name="Karlsson R."/>
            <person name="Yazdan S."/>
            <person name="Boulund F."/>
            <person name="Johnning A."/>
            <person name="Engstrand L."/>
            <person name="Kristiansson E."/>
            <person name="Moore E."/>
        </authorList>
    </citation>
    <scope>NUCLEOTIDE SEQUENCE [LARGE SCALE GENOMIC DNA]</scope>
    <source>
        <strain evidence="20 21">CCUG 54913</strain>
    </source>
</reference>
<dbReference type="InterPro" id="IPR000531">
    <property type="entry name" value="Beta-barrel_TonB"/>
</dbReference>
<keyword evidence="21" id="KW-1185">Reference proteome</keyword>
<dbReference type="InterPro" id="IPR010917">
    <property type="entry name" value="TonB_rcpt_CS"/>
</dbReference>
<dbReference type="PANTHER" id="PTHR30069:SF41">
    <property type="entry name" value="HEME_HEMOPEXIN UTILIZATION PROTEIN C"/>
    <property type="match status" value="1"/>
</dbReference>
<evidence type="ECO:0000259" key="18">
    <source>
        <dbReference type="Pfam" id="PF00593"/>
    </source>
</evidence>
<evidence type="ECO:0000256" key="12">
    <source>
        <dbReference type="ARBA" id="ARBA00023170"/>
    </source>
</evidence>
<feature type="domain" description="TonB-dependent receptor-like beta-barrel" evidence="18">
    <location>
        <begin position="247"/>
        <end position="656"/>
    </location>
</feature>
<evidence type="ECO:0000256" key="5">
    <source>
        <dbReference type="ARBA" id="ARBA00022496"/>
    </source>
</evidence>
<dbReference type="OrthoDB" id="6046653at2"/>
<keyword evidence="8" id="KW-0408">Iron</keyword>
<keyword evidence="13 14" id="KW-0998">Cell outer membrane</keyword>
<feature type="chain" id="PRO_5012074686" evidence="17">
    <location>
        <begin position="24"/>
        <end position="688"/>
    </location>
</feature>
<comment type="subcellular location">
    <subcellularLocation>
        <location evidence="1 14">Cell outer membrane</location>
        <topology evidence="1 14">Multi-pass membrane protein</topology>
    </subcellularLocation>
</comment>
<dbReference type="Pfam" id="PF00593">
    <property type="entry name" value="TonB_dep_Rec_b-barrel"/>
    <property type="match status" value="1"/>
</dbReference>
<dbReference type="PROSITE" id="PS52016">
    <property type="entry name" value="TONB_DEPENDENT_REC_3"/>
    <property type="match status" value="1"/>
</dbReference>
<feature type="signal peptide" evidence="17">
    <location>
        <begin position="1"/>
        <end position="23"/>
    </location>
</feature>
<evidence type="ECO:0000256" key="10">
    <source>
        <dbReference type="ARBA" id="ARBA00023077"/>
    </source>
</evidence>
<dbReference type="RefSeq" id="WP_078253255.1">
    <property type="nucleotide sequence ID" value="NZ_MUYU01000006.1"/>
</dbReference>
<dbReference type="Pfam" id="PF07715">
    <property type="entry name" value="Plug"/>
    <property type="match status" value="1"/>
</dbReference>
<dbReference type="NCBIfam" id="TIGR01783">
    <property type="entry name" value="TonB-siderophor"/>
    <property type="match status" value="1"/>
</dbReference>
<evidence type="ECO:0000313" key="21">
    <source>
        <dbReference type="Proteomes" id="UP000189800"/>
    </source>
</evidence>
<dbReference type="GO" id="GO:0044718">
    <property type="term" value="P:siderophore transmembrane transport"/>
    <property type="evidence" value="ECO:0007669"/>
    <property type="project" value="TreeGrafter"/>
</dbReference>
<evidence type="ECO:0000313" key="20">
    <source>
        <dbReference type="EMBL" id="OOS25500.1"/>
    </source>
</evidence>
<comment type="caution">
    <text evidence="20">The sequence shown here is derived from an EMBL/GenBank/DDBJ whole genome shotgun (WGS) entry which is preliminary data.</text>
</comment>
<evidence type="ECO:0000259" key="19">
    <source>
        <dbReference type="Pfam" id="PF07715"/>
    </source>
</evidence>
<dbReference type="GO" id="GO:0038023">
    <property type="term" value="F:signaling receptor activity"/>
    <property type="evidence" value="ECO:0007669"/>
    <property type="project" value="InterPro"/>
</dbReference>
<evidence type="ECO:0000256" key="3">
    <source>
        <dbReference type="ARBA" id="ARBA00022448"/>
    </source>
</evidence>
<evidence type="ECO:0000256" key="14">
    <source>
        <dbReference type="PROSITE-ProRule" id="PRU01360"/>
    </source>
</evidence>
<dbReference type="GO" id="GO:0015344">
    <property type="term" value="F:siderophore uptake transmembrane transporter activity"/>
    <property type="evidence" value="ECO:0007669"/>
    <property type="project" value="TreeGrafter"/>
</dbReference>
<dbReference type="EMBL" id="MUYU01000006">
    <property type="protein sequence ID" value="OOS25500.1"/>
    <property type="molecule type" value="Genomic_DNA"/>
</dbReference>
<evidence type="ECO:0000256" key="4">
    <source>
        <dbReference type="ARBA" id="ARBA00022452"/>
    </source>
</evidence>
<proteinExistence type="inferred from homology"/>
<evidence type="ECO:0000256" key="11">
    <source>
        <dbReference type="ARBA" id="ARBA00023136"/>
    </source>
</evidence>
<keyword evidence="3 14" id="KW-0813">Transport</keyword>
<dbReference type="InterPro" id="IPR010105">
    <property type="entry name" value="TonB_sidphr_rcpt"/>
</dbReference>
<dbReference type="AlphaFoldDB" id="A0A1T0CT24"/>
<dbReference type="Proteomes" id="UP000189800">
    <property type="component" value="Unassembled WGS sequence"/>
</dbReference>
<name>A0A1T0CT24_9GAMM</name>
<dbReference type="InterPro" id="IPR036942">
    <property type="entry name" value="Beta-barrel_TonB_sf"/>
</dbReference>
<keyword evidence="9" id="KW-0406">Ion transport</keyword>
<dbReference type="InterPro" id="IPR012910">
    <property type="entry name" value="Plug_dom"/>
</dbReference>
<evidence type="ECO:0000256" key="7">
    <source>
        <dbReference type="ARBA" id="ARBA00022729"/>
    </source>
</evidence>
<dbReference type="PANTHER" id="PTHR30069">
    <property type="entry name" value="TONB-DEPENDENT OUTER MEMBRANE RECEPTOR"/>
    <property type="match status" value="1"/>
</dbReference>
<evidence type="ECO:0000256" key="6">
    <source>
        <dbReference type="ARBA" id="ARBA00022692"/>
    </source>
</evidence>
<dbReference type="Gene3D" id="2.40.170.20">
    <property type="entry name" value="TonB-dependent receptor, beta-barrel domain"/>
    <property type="match status" value="1"/>
</dbReference>
<evidence type="ECO:0000256" key="17">
    <source>
        <dbReference type="SAM" id="SignalP"/>
    </source>
</evidence>
<protein>
    <submittedName>
        <fullName evidence="20">TonB-dependent siderophore receptor</fullName>
    </submittedName>
</protein>
<keyword evidence="5" id="KW-0410">Iron transport</keyword>
<keyword evidence="10 16" id="KW-0798">TonB box</keyword>
<keyword evidence="4 14" id="KW-1134">Transmembrane beta strand</keyword>
<dbReference type="InterPro" id="IPR037066">
    <property type="entry name" value="Plug_dom_sf"/>
</dbReference>
<gene>
    <name evidence="20" type="ORF">B0680_01305</name>
</gene>
<dbReference type="SUPFAM" id="SSF56935">
    <property type="entry name" value="Porins"/>
    <property type="match status" value="1"/>
</dbReference>
<evidence type="ECO:0000256" key="1">
    <source>
        <dbReference type="ARBA" id="ARBA00004571"/>
    </source>
</evidence>
<sequence>MKRFVKLPLSLAVMSALATSAFANEQAVEPTVVLEGDTIVIDRQGTKVKTNVVTEEEKDESTATDLRGLLTEEPAIDFGGGNGASQFWTIRGMGQNSIDVKIDNAYSDAQVLYHQGRFTLDPSLVKIVSVQKGSGSASAGIGATNGAIIAKTIDAKDLLKNSDKNYGVKINAGYSSNDEYSYGLTAFGRTDNFDLLISGNRVNQENYKPGKGYVSPYDGSDKVAFSALDKVSYLAKAGLNVGDHRFVLSHFKETNKGTRNIREEFDYFAGQDPQYRELSLENTNLEWKADNIGFDTAVDANVYLMKNERLSGDDSQSNYGGRLAGENKTEVETRGANLNFTTDANDTTTLKYGVNYRHQQTTPNQYGAGVTDQEKTDTGVYLEAIGEIGNVTATAGVRYDHFDFLAMDGKKVSHDSINPSVGLIWQPTSTLSFNANYYQATRSPRMVDALLSHGLRGVVSIADNVKPETAKNTEVGFNYNNGNLSVSGSYFWQRIDDLLNSGSIARHGTGATLYDRGIDNVGYAKNHGYEVNAAYRLGGLTARVGVAESNPEFYSTPDDAGNLPSFATSSYAARVGRIWTAGLAYRFAKPNLEIGVNHRLAEDAQGSSAWMVHQGTAARQNNIYAERPGYNVTDVYANWKPLNNDMLNVNFGINNITDELYRSHSQGAGANSLPGVGREYRVGVNYTF</sequence>
<feature type="domain" description="TonB-dependent receptor plug" evidence="19">
    <location>
        <begin position="45"/>
        <end position="147"/>
    </location>
</feature>
<keyword evidence="6 14" id="KW-0812">Transmembrane</keyword>
<dbReference type="PROSITE" id="PS01156">
    <property type="entry name" value="TONB_DEPENDENT_REC_2"/>
    <property type="match status" value="1"/>
</dbReference>
<evidence type="ECO:0000256" key="13">
    <source>
        <dbReference type="ARBA" id="ARBA00023237"/>
    </source>
</evidence>
<dbReference type="Gene3D" id="2.170.130.10">
    <property type="entry name" value="TonB-dependent receptor, plug domain"/>
    <property type="match status" value="1"/>
</dbReference>
<evidence type="ECO:0000256" key="9">
    <source>
        <dbReference type="ARBA" id="ARBA00023065"/>
    </source>
</evidence>
<dbReference type="STRING" id="470453.B0680_01305"/>
<keyword evidence="7 17" id="KW-0732">Signal</keyword>
<dbReference type="GO" id="GO:0009279">
    <property type="term" value="C:cell outer membrane"/>
    <property type="evidence" value="ECO:0007669"/>
    <property type="project" value="UniProtKB-SubCell"/>
</dbReference>
<accession>A0A1T0CT24</accession>
<evidence type="ECO:0000256" key="2">
    <source>
        <dbReference type="ARBA" id="ARBA00009810"/>
    </source>
</evidence>
<evidence type="ECO:0000256" key="8">
    <source>
        <dbReference type="ARBA" id="ARBA00023004"/>
    </source>
</evidence>
<dbReference type="InterPro" id="IPR039426">
    <property type="entry name" value="TonB-dep_rcpt-like"/>
</dbReference>
<evidence type="ECO:0000256" key="16">
    <source>
        <dbReference type="RuleBase" id="RU003357"/>
    </source>
</evidence>
<comment type="similarity">
    <text evidence="2 14 16">Belongs to the TonB-dependent receptor family.</text>
</comment>
<evidence type="ECO:0000256" key="15">
    <source>
        <dbReference type="PROSITE-ProRule" id="PRU10144"/>
    </source>
</evidence>